<comment type="subcellular location">
    <subcellularLocation>
        <location evidence="2">Cell inner membrane</location>
    </subcellularLocation>
    <subcellularLocation>
        <location evidence="1">Cell membrane</location>
        <topology evidence="1">Peripheral membrane protein</topology>
    </subcellularLocation>
</comment>
<dbReference type="EMBL" id="PDSK01000112">
    <property type="protein sequence ID" value="PIE32516.1"/>
    <property type="molecule type" value="Genomic_DNA"/>
</dbReference>
<keyword evidence="5" id="KW-0762">Sugar transport</keyword>
<keyword evidence="7" id="KW-0547">Nucleotide-binding</keyword>
<evidence type="ECO:0000313" key="13">
    <source>
        <dbReference type="Proteomes" id="UP000230821"/>
    </source>
</evidence>
<dbReference type="Pfam" id="PF00005">
    <property type="entry name" value="ABC_tran"/>
    <property type="match status" value="2"/>
</dbReference>
<evidence type="ECO:0000256" key="5">
    <source>
        <dbReference type="ARBA" id="ARBA00022597"/>
    </source>
</evidence>
<sequence>MGGYQLEFNNITKTFPGVKALEGITFKACPGEILALVGENGAGKSTLLKILNGDYHPNTGDIILDGKVQHFANPKDALDKGISILYQERHVVPYLSVAENLFIGELPHIKSFVKWDVLYRKAEKLLAEIGLECSPKVQVKHLSVAQQQMVEIAKDYHRNVRVMAFDEPTASLSGKEIEVLFRIIKKLKGEGVTIVYVSHRMNEIFELADNVAVLKDGRYMGTVDARETTRTELIRMMTGRDISTVFAYVPGGPSGEECFSVRNLTNKHLHNVSFSVKKSEILGIAGLVGAGRSELAHAVFGADRLESGEMFLDGEKIVITHPQDAIQAGIALCPEDRKQQALILKRPIRENISNVVLHHMSRLGFIKRRQEQAVAADYQKSLRIKTPHLEEPIKNLSGGNQQKAVLSRWLACKPKVLILDEPTRGIDVGAKTEIYEIINRLKHEGMSIIMISSELPEILGISDRILVMRHGTIAGELTRAEASEEKILDLAMTH</sequence>
<dbReference type="InterPro" id="IPR003439">
    <property type="entry name" value="ABC_transporter-like_ATP-bd"/>
</dbReference>
<feature type="domain" description="ABC transporter" evidence="11">
    <location>
        <begin position="6"/>
        <end position="241"/>
    </location>
</feature>
<feature type="domain" description="ABC transporter" evidence="11">
    <location>
        <begin position="237"/>
        <end position="490"/>
    </location>
</feature>
<dbReference type="GO" id="GO:0005886">
    <property type="term" value="C:plasma membrane"/>
    <property type="evidence" value="ECO:0007669"/>
    <property type="project" value="UniProtKB-SubCell"/>
</dbReference>
<proteinExistence type="predicted"/>
<evidence type="ECO:0000313" key="12">
    <source>
        <dbReference type="EMBL" id="PIE32516.1"/>
    </source>
</evidence>
<dbReference type="GO" id="GO:0005524">
    <property type="term" value="F:ATP binding"/>
    <property type="evidence" value="ECO:0007669"/>
    <property type="project" value="UniProtKB-KW"/>
</dbReference>
<dbReference type="FunFam" id="3.40.50.300:FF:000126">
    <property type="entry name" value="Galactose/methyl galactoside import ATP-binding protein MglA"/>
    <property type="match status" value="1"/>
</dbReference>
<keyword evidence="4" id="KW-1003">Cell membrane</keyword>
<gene>
    <name evidence="12" type="ORF">CSA56_15030</name>
</gene>
<accession>A0A2G6K9X8</accession>
<dbReference type="FunFam" id="3.40.50.300:FF:000127">
    <property type="entry name" value="Ribose import ATP-binding protein RbsA"/>
    <property type="match status" value="1"/>
</dbReference>
<dbReference type="PROSITE" id="PS50893">
    <property type="entry name" value="ABC_TRANSPORTER_2"/>
    <property type="match status" value="2"/>
</dbReference>
<dbReference type="InterPro" id="IPR003593">
    <property type="entry name" value="AAA+_ATPase"/>
</dbReference>
<dbReference type="AlphaFoldDB" id="A0A2G6K9X8"/>
<keyword evidence="8" id="KW-0067">ATP-binding</keyword>
<evidence type="ECO:0000256" key="2">
    <source>
        <dbReference type="ARBA" id="ARBA00004533"/>
    </source>
</evidence>
<organism evidence="12 13">
    <name type="scientific">candidate division KSB3 bacterium</name>
    <dbReference type="NCBI Taxonomy" id="2044937"/>
    <lineage>
        <taxon>Bacteria</taxon>
        <taxon>candidate division KSB3</taxon>
    </lineage>
</organism>
<dbReference type="PROSITE" id="PS00211">
    <property type="entry name" value="ABC_TRANSPORTER_1"/>
    <property type="match status" value="1"/>
</dbReference>
<dbReference type="CDD" id="cd03216">
    <property type="entry name" value="ABC_Carb_Monos_I"/>
    <property type="match status" value="1"/>
</dbReference>
<dbReference type="SMART" id="SM00382">
    <property type="entry name" value="AAA"/>
    <property type="match status" value="2"/>
</dbReference>
<dbReference type="InterPro" id="IPR017871">
    <property type="entry name" value="ABC_transporter-like_CS"/>
</dbReference>
<name>A0A2G6K9X8_9BACT</name>
<comment type="caution">
    <text evidence="12">The sequence shown here is derived from an EMBL/GenBank/DDBJ whole genome shotgun (WGS) entry which is preliminary data.</text>
</comment>
<dbReference type="InterPro" id="IPR027417">
    <property type="entry name" value="P-loop_NTPase"/>
</dbReference>
<keyword evidence="3" id="KW-0813">Transport</keyword>
<dbReference type="GO" id="GO:0015749">
    <property type="term" value="P:monosaccharide transmembrane transport"/>
    <property type="evidence" value="ECO:0007669"/>
    <property type="project" value="UniProtKB-ARBA"/>
</dbReference>
<keyword evidence="9" id="KW-1278">Translocase</keyword>
<dbReference type="PANTHER" id="PTHR43790">
    <property type="entry name" value="CARBOHYDRATE TRANSPORT ATP-BINDING PROTEIN MG119-RELATED"/>
    <property type="match status" value="1"/>
</dbReference>
<keyword evidence="10" id="KW-0472">Membrane</keyword>
<dbReference type="InterPro" id="IPR050107">
    <property type="entry name" value="ABC_carbohydrate_import_ATPase"/>
</dbReference>
<protein>
    <recommendedName>
        <fullName evidence="11">ABC transporter domain-containing protein</fullName>
    </recommendedName>
</protein>
<dbReference type="PANTHER" id="PTHR43790:SF3">
    <property type="entry name" value="D-ALLOSE IMPORT ATP-BINDING PROTEIN ALSA-RELATED"/>
    <property type="match status" value="1"/>
</dbReference>
<reference evidence="12 13" key="1">
    <citation type="submission" date="2017-10" db="EMBL/GenBank/DDBJ databases">
        <title>Novel microbial diversity and functional potential in the marine mammal oral microbiome.</title>
        <authorList>
            <person name="Dudek N.K."/>
            <person name="Sun C.L."/>
            <person name="Burstein D."/>
            <person name="Kantor R.S."/>
            <person name="Aliaga Goltsman D.S."/>
            <person name="Bik E.M."/>
            <person name="Thomas B.C."/>
            <person name="Banfield J.F."/>
            <person name="Relman D.A."/>
        </authorList>
    </citation>
    <scope>NUCLEOTIDE SEQUENCE [LARGE SCALE GENOMIC DNA]</scope>
    <source>
        <strain evidence="12">DOLJORAL78_47_16</strain>
    </source>
</reference>
<evidence type="ECO:0000256" key="1">
    <source>
        <dbReference type="ARBA" id="ARBA00004202"/>
    </source>
</evidence>
<dbReference type="Gene3D" id="3.40.50.300">
    <property type="entry name" value="P-loop containing nucleotide triphosphate hydrolases"/>
    <property type="match status" value="2"/>
</dbReference>
<evidence type="ECO:0000256" key="10">
    <source>
        <dbReference type="ARBA" id="ARBA00023136"/>
    </source>
</evidence>
<dbReference type="Proteomes" id="UP000230821">
    <property type="component" value="Unassembled WGS sequence"/>
</dbReference>
<evidence type="ECO:0000256" key="6">
    <source>
        <dbReference type="ARBA" id="ARBA00022737"/>
    </source>
</evidence>
<dbReference type="SUPFAM" id="SSF52540">
    <property type="entry name" value="P-loop containing nucleoside triphosphate hydrolases"/>
    <property type="match status" value="2"/>
</dbReference>
<dbReference type="GO" id="GO:0016887">
    <property type="term" value="F:ATP hydrolysis activity"/>
    <property type="evidence" value="ECO:0007669"/>
    <property type="project" value="InterPro"/>
</dbReference>
<evidence type="ECO:0000256" key="7">
    <source>
        <dbReference type="ARBA" id="ARBA00022741"/>
    </source>
</evidence>
<evidence type="ECO:0000259" key="11">
    <source>
        <dbReference type="PROSITE" id="PS50893"/>
    </source>
</evidence>
<evidence type="ECO:0000256" key="9">
    <source>
        <dbReference type="ARBA" id="ARBA00022967"/>
    </source>
</evidence>
<keyword evidence="6" id="KW-0677">Repeat</keyword>
<evidence type="ECO:0000256" key="4">
    <source>
        <dbReference type="ARBA" id="ARBA00022475"/>
    </source>
</evidence>
<dbReference type="CDD" id="cd03215">
    <property type="entry name" value="ABC_Carb_Monos_II"/>
    <property type="match status" value="1"/>
</dbReference>
<evidence type="ECO:0000256" key="8">
    <source>
        <dbReference type="ARBA" id="ARBA00022840"/>
    </source>
</evidence>
<evidence type="ECO:0000256" key="3">
    <source>
        <dbReference type="ARBA" id="ARBA00022448"/>
    </source>
</evidence>